<dbReference type="Gene3D" id="3.40.50.300">
    <property type="entry name" value="P-loop containing nucleotide triphosphate hydrolases"/>
    <property type="match status" value="2"/>
</dbReference>
<dbReference type="AlphaFoldDB" id="A0A6I0EU07"/>
<organism evidence="3 4">
    <name type="scientific">Heliorestis acidaminivorans</name>
    <dbReference type="NCBI Taxonomy" id="553427"/>
    <lineage>
        <taxon>Bacteria</taxon>
        <taxon>Bacillati</taxon>
        <taxon>Bacillota</taxon>
        <taxon>Clostridia</taxon>
        <taxon>Eubacteriales</taxon>
        <taxon>Heliobacteriaceae</taxon>
        <taxon>Heliorestis</taxon>
    </lineage>
</organism>
<sequence>MSEEKFMLDFIADPNMLYISNNQQLKNDKPEGLLDRDITLYHIEEITFEDKAPRKEALENVMSSLQIEGINFVYIIQGNEFGVHFYFGIAKDLHADADCVMELPVYDLGRNVLLPSLKGNFRGSKISEVQPKVKSTIMETIKNMTYCCYLEGVPGTNEDNEKFQGVDRLVDVMLGEQFSVVIIAKPLAIDDISAIERNLYRFYTALVPLMKKNIQEGVVKATGTSSSVTKSKTDNIGENISTTKQTGTGTNTNWTEGTSFTETRGDNKGETKNIGKPSSSTTNSVSDSVNTGTSHSKANGTSKSESSGKSSSDSHSHTQGSSSGTSIGDSKTEGSNTSDSTSATTTLEFVNKEAQDWIAYLDEIIFKRLDYGKGKGIFVTSIVLLSQCRGSLIKLENTVKSLYSGESGNKVPLRKVPLSKQNYRSKAFRSLQIPRTKFQTHPSLNELSSRAACSQFIKQGYVHVGNWLSTNELSMIAGLPQKEIVGLGLREEVDFGLNFNTNIEDNNRIELGNLVQSGTVLNDIPVYLDKENMNKHTFVTGVTGSGKTTTCQKMLIYSGLPFLVIEPAKTEYRILNRTYDDLLVFTLGVDTVAPFRLNPFEFFPHESITSRVDMIKASIEAAFDMEAAIPQIIESAIYECYQDCGWNISQNRNTKYQNPFADGVYAFPTLTDLMNKTEKVVEKQGFDERLKRDYIGSIRARLQGLTIGAKGLMLDTKRSIDFADLLERKVVLELEEIRSGSEKALILGFILTNLIEAMKVKSKINSDFKHITLFEEAHRLLSKYEPGDSLNKKQSVETFTDMLAEVRKYGESLIIVDQIPGKLTPEVLKNTNTKVVHKIFAQDDKEAIGNTMVLTDEQKKFLSNLDVGRAIVFTQGWPKALQVQVNKTTNTTGEEYVKDEELRKNVMEYYRKMYKRGIFLGLECLQHEPDLEQFLKYIEYSTDSSLVDNFRNYYKEPEAQQAFTARLKQITGEEEKEFVLQLLLHGGSYPIGSWEKSKTILNEFINDVLNRSDKMEEKKLYYYNHLKIKL</sequence>
<dbReference type="GO" id="GO:0005524">
    <property type="term" value="F:ATP binding"/>
    <property type="evidence" value="ECO:0007669"/>
    <property type="project" value="UniProtKB-KW"/>
</dbReference>
<feature type="domain" description="Helicase HerA central" evidence="2">
    <location>
        <begin position="509"/>
        <end position="555"/>
    </location>
</feature>
<accession>A0A6I0EU07</accession>
<dbReference type="OrthoDB" id="9806951at2"/>
<dbReference type="Proteomes" id="UP000468766">
    <property type="component" value="Unassembled WGS sequence"/>
</dbReference>
<proteinExistence type="predicted"/>
<feature type="region of interest" description="Disordered" evidence="1">
    <location>
        <begin position="223"/>
        <end position="343"/>
    </location>
</feature>
<dbReference type="InterPro" id="IPR027417">
    <property type="entry name" value="P-loop_NTPase"/>
</dbReference>
<dbReference type="InterPro" id="IPR002789">
    <property type="entry name" value="HerA_central"/>
</dbReference>
<evidence type="ECO:0000313" key="3">
    <source>
        <dbReference type="EMBL" id="KAB2954275.1"/>
    </source>
</evidence>
<keyword evidence="4" id="KW-1185">Reference proteome</keyword>
<dbReference type="RefSeq" id="WP_151617721.1">
    <property type="nucleotide sequence ID" value="NZ_WBXO01000001.1"/>
</dbReference>
<gene>
    <name evidence="3" type="ORF">F9B85_00850</name>
</gene>
<reference evidence="3 4" key="1">
    <citation type="submission" date="2019-10" db="EMBL/GenBank/DDBJ databases">
        <title>Whole-genome sequence of the extremophile Heliorestis acidaminivorans DSM 24790.</title>
        <authorList>
            <person name="Kyndt J.A."/>
            <person name="Meyer T.E."/>
        </authorList>
    </citation>
    <scope>NUCLEOTIDE SEQUENCE [LARGE SCALE GENOMIC DNA]</scope>
    <source>
        <strain evidence="3 4">DSM 24790</strain>
    </source>
</reference>
<dbReference type="SUPFAM" id="SSF52540">
    <property type="entry name" value="P-loop containing nucleoside triphosphate hydrolases"/>
    <property type="match status" value="1"/>
</dbReference>
<dbReference type="Pfam" id="PF01935">
    <property type="entry name" value="DUF87"/>
    <property type="match status" value="1"/>
</dbReference>
<name>A0A6I0EU07_9FIRM</name>
<dbReference type="PANTHER" id="PTHR42957">
    <property type="entry name" value="HELICASE MJ1565-RELATED"/>
    <property type="match status" value="1"/>
</dbReference>
<comment type="caution">
    <text evidence="3">The sequence shown here is derived from an EMBL/GenBank/DDBJ whole genome shotgun (WGS) entry which is preliminary data.</text>
</comment>
<dbReference type="InterPro" id="IPR008571">
    <property type="entry name" value="HerA-like"/>
</dbReference>
<keyword evidence="3" id="KW-0067">ATP-binding</keyword>
<feature type="compositionally biased region" description="Basic and acidic residues" evidence="1">
    <location>
        <begin position="263"/>
        <end position="273"/>
    </location>
</feature>
<keyword evidence="3" id="KW-0547">Nucleotide-binding</keyword>
<feature type="compositionally biased region" description="Low complexity" evidence="1">
    <location>
        <begin position="239"/>
        <end position="258"/>
    </location>
</feature>
<evidence type="ECO:0000259" key="2">
    <source>
        <dbReference type="Pfam" id="PF01935"/>
    </source>
</evidence>
<protein>
    <submittedName>
        <fullName evidence="3">ATP-binding protein</fullName>
    </submittedName>
</protein>
<dbReference type="PANTHER" id="PTHR42957:SF1">
    <property type="entry name" value="HELICASE MJ1565-RELATED"/>
    <property type="match status" value="1"/>
</dbReference>
<dbReference type="EMBL" id="WBXO01000001">
    <property type="protein sequence ID" value="KAB2954275.1"/>
    <property type="molecule type" value="Genomic_DNA"/>
</dbReference>
<evidence type="ECO:0000313" key="4">
    <source>
        <dbReference type="Proteomes" id="UP000468766"/>
    </source>
</evidence>
<evidence type="ECO:0000256" key="1">
    <source>
        <dbReference type="SAM" id="MobiDB-lite"/>
    </source>
</evidence>
<feature type="compositionally biased region" description="Low complexity" evidence="1">
    <location>
        <begin position="278"/>
        <end position="343"/>
    </location>
</feature>